<feature type="compositionally biased region" description="Polar residues" evidence="1">
    <location>
        <begin position="406"/>
        <end position="424"/>
    </location>
</feature>
<reference evidence="3 4" key="1">
    <citation type="journal article" date="2017" name="Genome Biol.">
        <title>New reference genome sequences of hot pepper reveal the massive evolution of plant disease-resistance genes by retroduplication.</title>
        <authorList>
            <person name="Kim S."/>
            <person name="Park J."/>
            <person name="Yeom S.I."/>
            <person name="Kim Y.M."/>
            <person name="Seo E."/>
            <person name="Kim K.T."/>
            <person name="Kim M.S."/>
            <person name="Lee J.M."/>
            <person name="Cheong K."/>
            <person name="Shin H.S."/>
            <person name="Kim S.B."/>
            <person name="Han K."/>
            <person name="Lee J."/>
            <person name="Park M."/>
            <person name="Lee H.A."/>
            <person name="Lee H.Y."/>
            <person name="Lee Y."/>
            <person name="Oh S."/>
            <person name="Lee J.H."/>
            <person name="Choi E."/>
            <person name="Choi E."/>
            <person name="Lee S.E."/>
            <person name="Jeon J."/>
            <person name="Kim H."/>
            <person name="Choi G."/>
            <person name="Song H."/>
            <person name="Lee J."/>
            <person name="Lee S.C."/>
            <person name="Kwon J.K."/>
            <person name="Lee H.Y."/>
            <person name="Koo N."/>
            <person name="Hong Y."/>
            <person name="Kim R.W."/>
            <person name="Kang W.H."/>
            <person name="Huh J.H."/>
            <person name="Kang B.C."/>
            <person name="Yang T.J."/>
            <person name="Lee Y.H."/>
            <person name="Bennetzen J.L."/>
            <person name="Choi D."/>
        </authorList>
    </citation>
    <scope>NUCLEOTIDE SEQUENCE [LARGE SCALE GENOMIC DNA]</scope>
    <source>
        <strain evidence="4">cv. PBC81</strain>
    </source>
</reference>
<evidence type="ECO:0000313" key="3">
    <source>
        <dbReference type="EMBL" id="PHT55933.1"/>
    </source>
</evidence>
<evidence type="ECO:0000313" key="4">
    <source>
        <dbReference type="Proteomes" id="UP000224567"/>
    </source>
</evidence>
<sequence length="929" mass="103010">MPKNIVRDLEAKVDYVSQLSDVDKAKVDYTSQLLDDVLSSILSRMTIKDAIKTSILSTRSYMSALLSEKFLEVVNQFLQLYLGRKVVELEMNTFIQRKFSSEFDQLMHSVSKLGVDRLHLNFSCGKIPTTKYINLHRNTFFEFSLELLSQASFLKSLFLSVCVVQPSVTLRLNSLKTLFLTGVLLEKGQLEGLEEIDLQATKLHEFECFFNNRVRFYFSSVLVLEHVKISLRGDASMPYIFGEFAAKVKSLIVTTWNTQVTHFPTEMQIFRNPRILVLLFENTYNFDVVKVSSVLDACPVLQSLQILGSGMVAEDNSNELASPVTSVKNDSMAEDNTDELVSPVTSMKNDSIDEDNIDKLVSPVTSVKNDSAGSKPDKISTIKPRSMSNGNKVLPYYRSSSSTSSYNAGNTRRQSTGKLNTPDSGQDVIPHYHPLSKRKNKLPADEQSPARILVGEAKKGTLVKQKLFTPPGSVLGEKKKVTGVEQKPSTSPGSMLGEAKKRTVAMQKTSTTSRSNQSDAKKGILVKQKLFTPPVNMLERRLLEGGTNEVTMVAQKSSASLVSMLGEGENVTVVEQNLSTPPGSMLVEGKKEVHSLKPSEIKKKKILLTPKSVHSLKLDSSSDKMPETEKKMKSSSKILGGVDAGGKKDSVANYIKQIIAPKVSAEKYLKTPTLSSPPKSSSVKPLILRVKNNKSLKLLASLKDQNKMRRDGTNKLNLEMVPEKNLRTPKVKASPKSLSYLQSRPLSNEEDKKKVVNSADSALGKYTSSSKKLLHIAEAETVGKNQKKTLRKGKTDCSNDNNSSAVKLKFRRGKIVDLQQETSSPRRLTFRWGRHVGESQDNNIRKRIFKKKGVDGDKSNTIPISGKIVLRHQDVQEKKDMQGLLNNVIEETASKLVETGKSKVKALVGAFETVISLHNKPSTVSFLIN</sequence>
<dbReference type="Pfam" id="PF07839">
    <property type="entry name" value="CaM_binding"/>
    <property type="match status" value="1"/>
</dbReference>
<gene>
    <name evidence="3" type="ORF">CQW23_04419</name>
</gene>
<feature type="region of interest" description="Disordered" evidence="1">
    <location>
        <begin position="479"/>
        <end position="520"/>
    </location>
</feature>
<feature type="compositionally biased region" description="Basic and acidic residues" evidence="1">
    <location>
        <begin position="617"/>
        <end position="632"/>
    </location>
</feature>
<dbReference type="AlphaFoldDB" id="A0A2G2XEK4"/>
<organism evidence="3 4">
    <name type="scientific">Capsicum baccatum</name>
    <name type="common">Peruvian pepper</name>
    <dbReference type="NCBI Taxonomy" id="33114"/>
    <lineage>
        <taxon>Eukaryota</taxon>
        <taxon>Viridiplantae</taxon>
        <taxon>Streptophyta</taxon>
        <taxon>Embryophyta</taxon>
        <taxon>Tracheophyta</taxon>
        <taxon>Spermatophyta</taxon>
        <taxon>Magnoliopsida</taxon>
        <taxon>eudicotyledons</taxon>
        <taxon>Gunneridae</taxon>
        <taxon>Pentapetalae</taxon>
        <taxon>asterids</taxon>
        <taxon>lamiids</taxon>
        <taxon>Solanales</taxon>
        <taxon>Solanaceae</taxon>
        <taxon>Solanoideae</taxon>
        <taxon>Capsiceae</taxon>
        <taxon>Capsicum</taxon>
    </lineage>
</organism>
<dbReference type="EMBL" id="MLFT02000002">
    <property type="protein sequence ID" value="PHT55933.1"/>
    <property type="molecule type" value="Genomic_DNA"/>
</dbReference>
<reference evidence="4" key="2">
    <citation type="journal article" date="2017" name="J. Anim. Genet.">
        <title>Multiple reference genome sequences of hot pepper reveal the massive evolution of plant disease resistance genes by retroduplication.</title>
        <authorList>
            <person name="Kim S."/>
            <person name="Park J."/>
            <person name="Yeom S.-I."/>
            <person name="Kim Y.-M."/>
            <person name="Seo E."/>
            <person name="Kim K.-T."/>
            <person name="Kim M.-S."/>
            <person name="Lee J.M."/>
            <person name="Cheong K."/>
            <person name="Shin H.-S."/>
            <person name="Kim S.-B."/>
            <person name="Han K."/>
            <person name="Lee J."/>
            <person name="Park M."/>
            <person name="Lee H.-A."/>
            <person name="Lee H.-Y."/>
            <person name="Lee Y."/>
            <person name="Oh S."/>
            <person name="Lee J.H."/>
            <person name="Choi E."/>
            <person name="Choi E."/>
            <person name="Lee S.E."/>
            <person name="Jeon J."/>
            <person name="Kim H."/>
            <person name="Choi G."/>
            <person name="Song H."/>
            <person name="Lee J."/>
            <person name="Lee S.-C."/>
            <person name="Kwon J.-K."/>
            <person name="Lee H.-Y."/>
            <person name="Koo N."/>
            <person name="Hong Y."/>
            <person name="Kim R.W."/>
            <person name="Kang W.-H."/>
            <person name="Huh J.H."/>
            <person name="Kang B.-C."/>
            <person name="Yang T.-J."/>
            <person name="Lee Y.-H."/>
            <person name="Bennetzen J.L."/>
            <person name="Choi D."/>
        </authorList>
    </citation>
    <scope>NUCLEOTIDE SEQUENCE [LARGE SCALE GENOMIC DNA]</scope>
    <source>
        <strain evidence="4">cv. PBC81</strain>
    </source>
</reference>
<feature type="region of interest" description="Disordered" evidence="1">
    <location>
        <begin position="348"/>
        <end position="426"/>
    </location>
</feature>
<comment type="caution">
    <text evidence="3">The sequence shown here is derived from an EMBL/GenBank/DDBJ whole genome shotgun (WGS) entry which is preliminary data.</text>
</comment>
<feature type="region of interest" description="Disordered" evidence="1">
    <location>
        <begin position="617"/>
        <end position="641"/>
    </location>
</feature>
<proteinExistence type="predicted"/>
<dbReference type="PANTHER" id="PTHR33349">
    <property type="entry name" value="EMB|CAB62594.1"/>
    <property type="match status" value="1"/>
</dbReference>
<evidence type="ECO:0000256" key="1">
    <source>
        <dbReference type="SAM" id="MobiDB-lite"/>
    </source>
</evidence>
<dbReference type="InterPro" id="IPR012417">
    <property type="entry name" value="CaM-bd_dom_pln"/>
</dbReference>
<dbReference type="PANTHER" id="PTHR33349:SF1">
    <property type="entry name" value="EMB|CAB62594.1"/>
    <property type="match status" value="1"/>
</dbReference>
<dbReference type="GO" id="GO:0005516">
    <property type="term" value="F:calmodulin binding"/>
    <property type="evidence" value="ECO:0007669"/>
    <property type="project" value="InterPro"/>
</dbReference>
<evidence type="ECO:0000259" key="2">
    <source>
        <dbReference type="SMART" id="SM01054"/>
    </source>
</evidence>
<keyword evidence="4" id="KW-1185">Reference proteome</keyword>
<feature type="domain" description="Calmodulin-binding" evidence="2">
    <location>
        <begin position="804"/>
        <end position="916"/>
    </location>
</feature>
<dbReference type="SUPFAM" id="SSF52047">
    <property type="entry name" value="RNI-like"/>
    <property type="match status" value="1"/>
</dbReference>
<feature type="compositionally biased region" description="Polar residues" evidence="1">
    <location>
        <begin position="506"/>
        <end position="518"/>
    </location>
</feature>
<protein>
    <recommendedName>
        <fullName evidence="2">Calmodulin-binding domain-containing protein</fullName>
    </recommendedName>
</protein>
<accession>A0A2G2XEK4</accession>
<feature type="compositionally biased region" description="Polar residues" evidence="1">
    <location>
        <begin position="363"/>
        <end position="372"/>
    </location>
</feature>
<name>A0A2G2XEK4_CAPBA</name>
<dbReference type="SMART" id="SM01054">
    <property type="entry name" value="CaM_binding"/>
    <property type="match status" value="1"/>
</dbReference>
<dbReference type="OrthoDB" id="1932213at2759"/>
<dbReference type="Proteomes" id="UP000224567">
    <property type="component" value="Unassembled WGS sequence"/>
</dbReference>